<evidence type="ECO:0000313" key="2">
    <source>
        <dbReference type="EMBL" id="MCD7452715.1"/>
    </source>
</evidence>
<dbReference type="Proteomes" id="UP000823775">
    <property type="component" value="Unassembled WGS sequence"/>
</dbReference>
<organism evidence="2 3">
    <name type="scientific">Datura stramonium</name>
    <name type="common">Jimsonweed</name>
    <name type="synonym">Common thornapple</name>
    <dbReference type="NCBI Taxonomy" id="4076"/>
    <lineage>
        <taxon>Eukaryota</taxon>
        <taxon>Viridiplantae</taxon>
        <taxon>Streptophyta</taxon>
        <taxon>Embryophyta</taxon>
        <taxon>Tracheophyta</taxon>
        <taxon>Spermatophyta</taxon>
        <taxon>Magnoliopsida</taxon>
        <taxon>eudicotyledons</taxon>
        <taxon>Gunneridae</taxon>
        <taxon>Pentapetalae</taxon>
        <taxon>asterids</taxon>
        <taxon>lamiids</taxon>
        <taxon>Solanales</taxon>
        <taxon>Solanaceae</taxon>
        <taxon>Solanoideae</taxon>
        <taxon>Datureae</taxon>
        <taxon>Datura</taxon>
    </lineage>
</organism>
<evidence type="ECO:0000256" key="1">
    <source>
        <dbReference type="SAM" id="MobiDB-lite"/>
    </source>
</evidence>
<feature type="compositionally biased region" description="Low complexity" evidence="1">
    <location>
        <begin position="17"/>
        <end position="26"/>
    </location>
</feature>
<reference evidence="2 3" key="1">
    <citation type="journal article" date="2021" name="BMC Genomics">
        <title>Datura genome reveals duplications of psychoactive alkaloid biosynthetic genes and high mutation rate following tissue culture.</title>
        <authorList>
            <person name="Rajewski A."/>
            <person name="Carter-House D."/>
            <person name="Stajich J."/>
            <person name="Litt A."/>
        </authorList>
    </citation>
    <scope>NUCLEOTIDE SEQUENCE [LARGE SCALE GENOMIC DNA]</scope>
    <source>
        <strain evidence="2">AR-01</strain>
    </source>
</reference>
<protein>
    <submittedName>
        <fullName evidence="2">Uncharacterized protein</fullName>
    </submittedName>
</protein>
<dbReference type="EMBL" id="JACEIK010000220">
    <property type="protein sequence ID" value="MCD7452715.1"/>
    <property type="molecule type" value="Genomic_DNA"/>
</dbReference>
<feature type="non-terminal residue" evidence="2">
    <location>
        <position position="1"/>
    </location>
</feature>
<name>A0ABS8S0V5_DATST</name>
<keyword evidence="3" id="KW-1185">Reference proteome</keyword>
<feature type="region of interest" description="Disordered" evidence="1">
    <location>
        <begin position="1"/>
        <end position="26"/>
    </location>
</feature>
<sequence>PYLDLELGSGPGSGLCRVPSEGRSRSGVRSSARVRVKIESQIPSQDRESFLRLRIGSSVGVGSQVWVKSRVSNQVGNWNWVLAQG</sequence>
<accession>A0ABS8S0V5</accession>
<comment type="caution">
    <text evidence="2">The sequence shown here is derived from an EMBL/GenBank/DDBJ whole genome shotgun (WGS) entry which is preliminary data.</text>
</comment>
<gene>
    <name evidence="2" type="ORF">HAX54_017934</name>
</gene>
<evidence type="ECO:0000313" key="3">
    <source>
        <dbReference type="Proteomes" id="UP000823775"/>
    </source>
</evidence>
<proteinExistence type="predicted"/>